<organism evidence="2 3">
    <name type="scientific">Portunus trituberculatus</name>
    <name type="common">Swimming crab</name>
    <name type="synonym">Neptunus trituberculatus</name>
    <dbReference type="NCBI Taxonomy" id="210409"/>
    <lineage>
        <taxon>Eukaryota</taxon>
        <taxon>Metazoa</taxon>
        <taxon>Ecdysozoa</taxon>
        <taxon>Arthropoda</taxon>
        <taxon>Crustacea</taxon>
        <taxon>Multicrustacea</taxon>
        <taxon>Malacostraca</taxon>
        <taxon>Eumalacostraca</taxon>
        <taxon>Eucarida</taxon>
        <taxon>Decapoda</taxon>
        <taxon>Pleocyemata</taxon>
        <taxon>Brachyura</taxon>
        <taxon>Eubrachyura</taxon>
        <taxon>Portunoidea</taxon>
        <taxon>Portunidae</taxon>
        <taxon>Portuninae</taxon>
        <taxon>Portunus</taxon>
    </lineage>
</organism>
<accession>A0A5B7G6I3</accession>
<evidence type="ECO:0000256" key="1">
    <source>
        <dbReference type="SAM" id="MobiDB-lite"/>
    </source>
</evidence>
<reference evidence="2 3" key="1">
    <citation type="submission" date="2019-05" db="EMBL/GenBank/DDBJ databases">
        <title>Another draft genome of Portunus trituberculatus and its Hox gene families provides insights of decapod evolution.</title>
        <authorList>
            <person name="Jeong J.-H."/>
            <person name="Song I."/>
            <person name="Kim S."/>
            <person name="Choi T."/>
            <person name="Kim D."/>
            <person name="Ryu S."/>
            <person name="Kim W."/>
        </authorList>
    </citation>
    <scope>NUCLEOTIDE SEQUENCE [LARGE SCALE GENOMIC DNA]</scope>
    <source>
        <tissue evidence="2">Muscle</tissue>
    </source>
</reference>
<comment type="caution">
    <text evidence="2">The sequence shown here is derived from an EMBL/GenBank/DDBJ whole genome shotgun (WGS) entry which is preliminary data.</text>
</comment>
<sequence>MVLGVGNDDIGDGADGREELRPLSRLHELSPPRGWRHYCLSLAAQRKALKFYGHRCCTHLPVASHTQRHDAKPAAAR</sequence>
<name>A0A5B7G6I3_PORTR</name>
<feature type="compositionally biased region" description="Basic and acidic residues" evidence="1">
    <location>
        <begin position="14"/>
        <end position="25"/>
    </location>
</feature>
<proteinExistence type="predicted"/>
<evidence type="ECO:0000313" key="2">
    <source>
        <dbReference type="EMBL" id="MPC55840.1"/>
    </source>
</evidence>
<keyword evidence="3" id="KW-1185">Reference proteome</keyword>
<dbReference type="AlphaFoldDB" id="A0A5B7G6I3"/>
<feature type="region of interest" description="Disordered" evidence="1">
    <location>
        <begin position="1"/>
        <end position="25"/>
    </location>
</feature>
<protein>
    <submittedName>
        <fullName evidence="2">Uncharacterized protein</fullName>
    </submittedName>
</protein>
<dbReference type="Proteomes" id="UP000324222">
    <property type="component" value="Unassembled WGS sequence"/>
</dbReference>
<gene>
    <name evidence="2" type="ORF">E2C01_049785</name>
</gene>
<evidence type="ECO:0000313" key="3">
    <source>
        <dbReference type="Proteomes" id="UP000324222"/>
    </source>
</evidence>
<dbReference type="EMBL" id="VSRR010013483">
    <property type="protein sequence ID" value="MPC55840.1"/>
    <property type="molecule type" value="Genomic_DNA"/>
</dbReference>